<evidence type="ECO:0000313" key="2">
    <source>
        <dbReference type="EMBL" id="MFC1415409.1"/>
    </source>
</evidence>
<name>A0ABV6VNT8_9ACTN</name>
<dbReference type="EMBL" id="JBHFAB010000001">
    <property type="protein sequence ID" value="MFC1415409.1"/>
    <property type="molecule type" value="Genomic_DNA"/>
</dbReference>
<feature type="region of interest" description="Disordered" evidence="1">
    <location>
        <begin position="1"/>
        <end position="21"/>
    </location>
</feature>
<keyword evidence="3" id="KW-1185">Reference proteome</keyword>
<dbReference type="Proteomes" id="UP001592531">
    <property type="component" value="Unassembled WGS sequence"/>
</dbReference>
<gene>
    <name evidence="2" type="ORF">ACEZDE_01925</name>
</gene>
<protein>
    <recommendedName>
        <fullName evidence="4">4Fe-4S Wbl-type domain-containing protein</fullName>
    </recommendedName>
</protein>
<comment type="caution">
    <text evidence="2">The sequence shown here is derived from an EMBL/GenBank/DDBJ whole genome shotgun (WGS) entry which is preliminary data.</text>
</comment>
<evidence type="ECO:0000313" key="3">
    <source>
        <dbReference type="Proteomes" id="UP001592531"/>
    </source>
</evidence>
<sequence>MNPTPITAAPSRRRNRGAAPMPRRPLCLGRADFVAAEGRWEAQPDEMYEELQPLAQLCRGCPAIADCLADVRPSRTGFDGVCAGRVWLNGLVVHPEPAVAKRELHYARRETSEALCWRSGTTPTRQRADARTA</sequence>
<organism evidence="2 3">
    <name type="scientific">Streptacidiphilus cavernicola</name>
    <dbReference type="NCBI Taxonomy" id="3342716"/>
    <lineage>
        <taxon>Bacteria</taxon>
        <taxon>Bacillati</taxon>
        <taxon>Actinomycetota</taxon>
        <taxon>Actinomycetes</taxon>
        <taxon>Kitasatosporales</taxon>
        <taxon>Streptomycetaceae</taxon>
        <taxon>Streptacidiphilus</taxon>
    </lineage>
</organism>
<reference evidence="2 3" key="1">
    <citation type="submission" date="2024-09" db="EMBL/GenBank/DDBJ databases">
        <authorList>
            <person name="Lee S.D."/>
        </authorList>
    </citation>
    <scope>NUCLEOTIDE SEQUENCE [LARGE SCALE GENOMIC DNA]</scope>
    <source>
        <strain evidence="2 3">N8-3</strain>
    </source>
</reference>
<dbReference type="RefSeq" id="WP_380531033.1">
    <property type="nucleotide sequence ID" value="NZ_JBHFAB010000001.1"/>
</dbReference>
<evidence type="ECO:0008006" key="4">
    <source>
        <dbReference type="Google" id="ProtNLM"/>
    </source>
</evidence>
<proteinExistence type="predicted"/>
<evidence type="ECO:0000256" key="1">
    <source>
        <dbReference type="SAM" id="MobiDB-lite"/>
    </source>
</evidence>
<accession>A0ABV6VNT8</accession>